<dbReference type="Pfam" id="PF01734">
    <property type="entry name" value="Patatin"/>
    <property type="match status" value="1"/>
</dbReference>
<dbReference type="eggNOG" id="KOG4231">
    <property type="taxonomic scope" value="Eukaryota"/>
</dbReference>
<evidence type="ECO:0000256" key="3">
    <source>
        <dbReference type="ARBA" id="ARBA00022833"/>
    </source>
</evidence>
<dbReference type="InterPro" id="IPR002641">
    <property type="entry name" value="PNPLA_dom"/>
</dbReference>
<dbReference type="GO" id="GO:0047499">
    <property type="term" value="F:calcium-independent phospholipase A2 activity"/>
    <property type="evidence" value="ECO:0007669"/>
    <property type="project" value="TreeGrafter"/>
</dbReference>
<reference evidence="8 9" key="1">
    <citation type="journal article" date="2012" name="PLoS Pathog.">
        <title>Diverse lifestyles and strategies of plant pathogenesis encoded in the genomes of eighteen Dothideomycetes fungi.</title>
        <authorList>
            <person name="Ohm R.A."/>
            <person name="Feau N."/>
            <person name="Henrissat B."/>
            <person name="Schoch C.L."/>
            <person name="Horwitz B.A."/>
            <person name="Barry K.W."/>
            <person name="Condon B.J."/>
            <person name="Copeland A.C."/>
            <person name="Dhillon B."/>
            <person name="Glaser F."/>
            <person name="Hesse C.N."/>
            <person name="Kosti I."/>
            <person name="LaButti K."/>
            <person name="Lindquist E.A."/>
            <person name="Lucas S."/>
            <person name="Salamov A.A."/>
            <person name="Bradshaw R.E."/>
            <person name="Ciuffetti L."/>
            <person name="Hamelin R.C."/>
            <person name="Kema G.H.J."/>
            <person name="Lawrence C."/>
            <person name="Scott J.A."/>
            <person name="Spatafora J.W."/>
            <person name="Turgeon B.G."/>
            <person name="de Wit P.J.G.M."/>
            <person name="Zhong S."/>
            <person name="Goodwin S.B."/>
            <person name="Grigoriev I.V."/>
        </authorList>
    </citation>
    <scope>NUCLEOTIDE SEQUENCE [LARGE SCALE GENOMIC DNA]</scope>
    <source>
        <strain evidence="8 9">UAMH 10762</strain>
    </source>
</reference>
<feature type="domain" description="PNPLA" evidence="7">
    <location>
        <begin position="231"/>
        <end position="388"/>
    </location>
</feature>
<dbReference type="GO" id="GO:0016042">
    <property type="term" value="P:lipid catabolic process"/>
    <property type="evidence" value="ECO:0007669"/>
    <property type="project" value="UniProtKB-UniRule"/>
</dbReference>
<gene>
    <name evidence="8" type="ORF">BAUCODRAFT_87996</name>
</gene>
<dbReference type="GeneID" id="19117445"/>
<feature type="active site" description="Nucleophile" evidence="5">
    <location>
        <position position="271"/>
    </location>
</feature>
<dbReference type="GO" id="GO:0016020">
    <property type="term" value="C:membrane"/>
    <property type="evidence" value="ECO:0007669"/>
    <property type="project" value="TreeGrafter"/>
</dbReference>
<dbReference type="InterPro" id="IPR017907">
    <property type="entry name" value="Znf_RING_CS"/>
</dbReference>
<dbReference type="PROSITE" id="PS51635">
    <property type="entry name" value="PNPLA"/>
    <property type="match status" value="1"/>
</dbReference>
<dbReference type="PROSITE" id="PS00518">
    <property type="entry name" value="ZF_RING_1"/>
    <property type="match status" value="1"/>
</dbReference>
<dbReference type="OrthoDB" id="194358at2759"/>
<keyword evidence="4 5" id="KW-0443">Lipid metabolism</keyword>
<dbReference type="HOGENOM" id="CLU_003059_0_1_1"/>
<evidence type="ECO:0000256" key="2">
    <source>
        <dbReference type="ARBA" id="ARBA00022771"/>
    </source>
</evidence>
<dbReference type="KEGG" id="bcom:BAUCODRAFT_87996"/>
<feature type="region of interest" description="Disordered" evidence="6">
    <location>
        <begin position="667"/>
        <end position="691"/>
    </location>
</feature>
<keyword evidence="3" id="KW-0862">Zinc</keyword>
<evidence type="ECO:0000256" key="5">
    <source>
        <dbReference type="PROSITE-ProRule" id="PRU01161"/>
    </source>
</evidence>
<feature type="short sequence motif" description="GXGXXG" evidence="5">
    <location>
        <begin position="235"/>
        <end position="240"/>
    </location>
</feature>
<dbReference type="Gene3D" id="3.40.1090.10">
    <property type="entry name" value="Cytosolic phospholipase A2 catalytic domain"/>
    <property type="match status" value="2"/>
</dbReference>
<evidence type="ECO:0000256" key="6">
    <source>
        <dbReference type="SAM" id="MobiDB-lite"/>
    </source>
</evidence>
<dbReference type="CDD" id="cd07199">
    <property type="entry name" value="Pat17_PNPLA8_PNPLA9_like"/>
    <property type="match status" value="1"/>
</dbReference>
<evidence type="ECO:0000256" key="4">
    <source>
        <dbReference type="ARBA" id="ARBA00023098"/>
    </source>
</evidence>
<sequence>MAAFFSACLCLMARRDALPFDFFRASRQGIPRLPAFDDCMTAMLHKSQLESVPHRSLAAVLASALLMQACPPAAHHFSAQKTFDVCFRSAVSSSLDNCYLKTGLEPKTVAHRTLRDQVTQFVRRMFVERWEVMERQGVTSATLHRQLLQDPDVRCHWSRVQSNAFCSICVFRRPEHVLKCKHAVCDWCAMTFGWGSPREEYTYEIKTCLACNDSGDLLIRLKPPTAGVRILSIDGGGVRGVVPLEFLRLVQGSIGENTRIQEYFDLGLGTSAGGLIVLGLFSRRWDVHDSLLRFRRLASQFFTTTMSETFPPLARFYSYLRCIVRDSCYREDSLNETLRKSFGVHNRLFDYPEAGISQWKLFAPFTIEGVGTFQDGGLRHNNPINIALWESSRIWDRDVSKDVVLSLGTGAGASPTSPDVTRKARTFHDKFVPRLVRSFMTSLDGETTWRALLNSVQDDSAQRYFRLNLHFNTKEPRLDDVAAMARLSKQVLASKDDETIGDIKFALLSSCFFFELRHAPRYDNSGFYVCHGEIRIRGNSSEVLTSLSQMWQGPIEFNKDSTSLGTINALTDVCSQCGKYRKKVCFFVRHPTETISISIIIDGRKRSVSGFPQSMAWFSETQHLHTPFYTQESVQRLPHSCPCRKSDTYGASKRRHNDTLPLQECRKRARTTIPPLQQADKPRRRLRSARL</sequence>
<feature type="compositionally biased region" description="Basic residues" evidence="6">
    <location>
        <begin position="682"/>
        <end position="691"/>
    </location>
</feature>
<organism evidence="8 9">
    <name type="scientific">Baudoinia panamericana (strain UAMH 10762)</name>
    <name type="common">Angels' share fungus</name>
    <name type="synonym">Baudoinia compniacensis (strain UAMH 10762)</name>
    <dbReference type="NCBI Taxonomy" id="717646"/>
    <lineage>
        <taxon>Eukaryota</taxon>
        <taxon>Fungi</taxon>
        <taxon>Dikarya</taxon>
        <taxon>Ascomycota</taxon>
        <taxon>Pezizomycotina</taxon>
        <taxon>Dothideomycetes</taxon>
        <taxon>Dothideomycetidae</taxon>
        <taxon>Mycosphaerellales</taxon>
        <taxon>Teratosphaeriaceae</taxon>
        <taxon>Baudoinia</taxon>
    </lineage>
</organism>
<accession>M2MKT3</accession>
<dbReference type="PANTHER" id="PTHR24185:SF8">
    <property type="entry name" value="PNPLA DOMAIN-CONTAINING PROTEIN"/>
    <property type="match status" value="1"/>
</dbReference>
<keyword evidence="1" id="KW-0479">Metal-binding</keyword>
<evidence type="ECO:0000313" key="9">
    <source>
        <dbReference type="Proteomes" id="UP000011761"/>
    </source>
</evidence>
<dbReference type="RefSeq" id="XP_007675520.1">
    <property type="nucleotide sequence ID" value="XM_007677330.1"/>
</dbReference>
<dbReference type="GO" id="GO:0019369">
    <property type="term" value="P:arachidonate metabolic process"/>
    <property type="evidence" value="ECO:0007669"/>
    <property type="project" value="TreeGrafter"/>
</dbReference>
<keyword evidence="9" id="KW-1185">Reference proteome</keyword>
<dbReference type="GO" id="GO:0046486">
    <property type="term" value="P:glycerolipid metabolic process"/>
    <property type="evidence" value="ECO:0007669"/>
    <property type="project" value="UniProtKB-ARBA"/>
</dbReference>
<proteinExistence type="predicted"/>
<dbReference type="SUPFAM" id="SSF52151">
    <property type="entry name" value="FabD/lysophospholipase-like"/>
    <property type="match status" value="1"/>
</dbReference>
<dbReference type="GO" id="GO:0008270">
    <property type="term" value="F:zinc ion binding"/>
    <property type="evidence" value="ECO:0007669"/>
    <property type="project" value="UniProtKB-KW"/>
</dbReference>
<keyword evidence="2" id="KW-0863">Zinc-finger</keyword>
<dbReference type="PANTHER" id="PTHR24185">
    <property type="entry name" value="CALCIUM-INDEPENDENT PHOSPHOLIPASE A2-GAMMA"/>
    <property type="match status" value="1"/>
</dbReference>
<feature type="short sequence motif" description="GXSXG" evidence="5">
    <location>
        <begin position="269"/>
        <end position="273"/>
    </location>
</feature>
<keyword evidence="5" id="KW-0442">Lipid degradation</keyword>
<protein>
    <recommendedName>
        <fullName evidence="7">PNPLA domain-containing protein</fullName>
    </recommendedName>
</protein>
<dbReference type="InterPro" id="IPR016035">
    <property type="entry name" value="Acyl_Trfase/lysoPLipase"/>
</dbReference>
<evidence type="ECO:0000256" key="1">
    <source>
        <dbReference type="ARBA" id="ARBA00022723"/>
    </source>
</evidence>
<feature type="short sequence motif" description="DGA/G" evidence="5">
    <location>
        <begin position="375"/>
        <end position="377"/>
    </location>
</feature>
<feature type="active site" description="Proton acceptor" evidence="5">
    <location>
        <position position="375"/>
    </location>
</feature>
<name>M2MKT3_BAUPA</name>
<dbReference type="AlphaFoldDB" id="M2MKT3"/>
<evidence type="ECO:0000313" key="8">
    <source>
        <dbReference type="EMBL" id="EMC97301.1"/>
    </source>
</evidence>
<dbReference type="OMA" id="AACCTSA"/>
<evidence type="ECO:0000259" key="7">
    <source>
        <dbReference type="PROSITE" id="PS51635"/>
    </source>
</evidence>
<dbReference type="EMBL" id="KB445554">
    <property type="protein sequence ID" value="EMC97301.1"/>
    <property type="molecule type" value="Genomic_DNA"/>
</dbReference>
<dbReference type="Proteomes" id="UP000011761">
    <property type="component" value="Unassembled WGS sequence"/>
</dbReference>
<keyword evidence="5" id="KW-0378">Hydrolase</keyword>